<name>A0AC58TWF3_TOBAC</name>
<sequence>MAPNYNYISEIVMSKMSWNLKVRVVRLWHILDREKPENSNSIELIIQDEKGDRIHATIGRVAMLIFKTKYMKWDYVIGEVIGHGNVESYNQGGKTRSGREVNLERFSQTTFQRSYSVSEELAAVNVEVKNIRELINFLEEGQIWIVATIVNLEIERGWSYVGCKKCSKKVDKIRNKFYCKKYERVGHSALKRLHVRVIDVTGSISLLLWDREATKLIEKSADTLKEGAVETSGAAYECSHPLEIDAIMDRKFMFKPIVKLVFE</sequence>
<dbReference type="Proteomes" id="UP000790787">
    <property type="component" value="Chromosome 3"/>
</dbReference>
<protein>
    <submittedName>
        <fullName evidence="2">Uncharacterized protein LOC142177011</fullName>
    </submittedName>
</protein>
<evidence type="ECO:0000313" key="1">
    <source>
        <dbReference type="Proteomes" id="UP000790787"/>
    </source>
</evidence>
<gene>
    <name evidence="2" type="primary">LOC142177011</name>
</gene>
<proteinExistence type="predicted"/>
<evidence type="ECO:0000313" key="2">
    <source>
        <dbReference type="RefSeq" id="XP_075101524.1"/>
    </source>
</evidence>
<keyword evidence="1" id="KW-1185">Reference proteome</keyword>
<reference evidence="2" key="2">
    <citation type="submission" date="2025-08" db="UniProtKB">
        <authorList>
            <consortium name="RefSeq"/>
        </authorList>
    </citation>
    <scope>IDENTIFICATION</scope>
    <source>
        <tissue evidence="2">Leaf</tissue>
    </source>
</reference>
<organism evidence="1 2">
    <name type="scientific">Nicotiana tabacum</name>
    <name type="common">Common tobacco</name>
    <dbReference type="NCBI Taxonomy" id="4097"/>
    <lineage>
        <taxon>Eukaryota</taxon>
        <taxon>Viridiplantae</taxon>
        <taxon>Streptophyta</taxon>
        <taxon>Embryophyta</taxon>
        <taxon>Tracheophyta</taxon>
        <taxon>Spermatophyta</taxon>
        <taxon>Magnoliopsida</taxon>
        <taxon>eudicotyledons</taxon>
        <taxon>Gunneridae</taxon>
        <taxon>Pentapetalae</taxon>
        <taxon>asterids</taxon>
        <taxon>lamiids</taxon>
        <taxon>Solanales</taxon>
        <taxon>Solanaceae</taxon>
        <taxon>Nicotianoideae</taxon>
        <taxon>Nicotianeae</taxon>
        <taxon>Nicotiana</taxon>
    </lineage>
</organism>
<accession>A0AC58TWF3</accession>
<dbReference type="RefSeq" id="XP_075101524.1">
    <property type="nucleotide sequence ID" value="XM_075245423.1"/>
</dbReference>
<reference evidence="1" key="1">
    <citation type="journal article" date="2014" name="Nat. Commun.">
        <title>The tobacco genome sequence and its comparison with those of tomato and potato.</title>
        <authorList>
            <person name="Sierro N."/>
            <person name="Battey J.N."/>
            <person name="Ouadi S."/>
            <person name="Bakaher N."/>
            <person name="Bovet L."/>
            <person name="Willig A."/>
            <person name="Goepfert S."/>
            <person name="Peitsch M.C."/>
            <person name="Ivanov N.V."/>
        </authorList>
    </citation>
    <scope>NUCLEOTIDE SEQUENCE [LARGE SCALE GENOMIC DNA]</scope>
</reference>